<dbReference type="AlphaFoldDB" id="A0A3S0R4J8"/>
<dbReference type="Proteomes" id="UP000287910">
    <property type="component" value="Unassembled WGS sequence"/>
</dbReference>
<organism evidence="1 2">
    <name type="scientific">Lysinibacillus antri</name>
    <dbReference type="NCBI Taxonomy" id="2498145"/>
    <lineage>
        <taxon>Bacteria</taxon>
        <taxon>Bacillati</taxon>
        <taxon>Bacillota</taxon>
        <taxon>Bacilli</taxon>
        <taxon>Bacillales</taxon>
        <taxon>Bacillaceae</taxon>
        <taxon>Lysinibacillus</taxon>
    </lineage>
</organism>
<dbReference type="Pfam" id="PF14122">
    <property type="entry name" value="YokU"/>
    <property type="match status" value="1"/>
</dbReference>
<keyword evidence="2" id="KW-1185">Reference proteome</keyword>
<dbReference type="EMBL" id="RYYR01000029">
    <property type="protein sequence ID" value="RUL48799.1"/>
    <property type="molecule type" value="Genomic_DNA"/>
</dbReference>
<accession>A0A3S0R4J8</accession>
<reference evidence="1 2" key="1">
    <citation type="submission" date="2018-12" db="EMBL/GenBank/DDBJ databases">
        <title>Lysinibacillus antri sp. nov., isolated from a cave soil.</title>
        <authorList>
            <person name="Narsing Rao M.P."/>
            <person name="Zhang H."/>
            <person name="Dong Z.-Y."/>
            <person name="Niu X.-K."/>
            <person name="Zhang K."/>
            <person name="Fang B.-Z."/>
            <person name="Kang Y.-Q."/>
            <person name="Xiao M."/>
            <person name="Li W.-J."/>
        </authorList>
    </citation>
    <scope>NUCLEOTIDE SEQUENCE [LARGE SCALE GENOMIC DNA]</scope>
    <source>
        <strain evidence="1 2">SYSU K30002</strain>
    </source>
</reference>
<evidence type="ECO:0000313" key="1">
    <source>
        <dbReference type="EMBL" id="RUL48799.1"/>
    </source>
</evidence>
<protein>
    <submittedName>
        <fullName evidence="1">Uncharacterized protein</fullName>
    </submittedName>
</protein>
<comment type="caution">
    <text evidence="1">The sequence shown here is derived from an EMBL/GenBank/DDBJ whole genome shotgun (WGS) entry which is preliminary data.</text>
</comment>
<sequence>MGYQTDQIIIEIEEQLFLMDTKKIGSSISYKALLELPRLLKRNYFDFSS</sequence>
<proteinExistence type="predicted"/>
<evidence type="ECO:0000313" key="2">
    <source>
        <dbReference type="Proteomes" id="UP000287910"/>
    </source>
</evidence>
<dbReference type="InterPro" id="IPR022451">
    <property type="entry name" value="CHP03829_YokU"/>
</dbReference>
<gene>
    <name evidence="1" type="ORF">EK386_16305</name>
</gene>
<name>A0A3S0R4J8_9BACI</name>